<name>A0A2R6C3V6_9ARCH</name>
<protein>
    <submittedName>
        <fullName evidence="1">Uncharacterized protein</fullName>
    </submittedName>
</protein>
<evidence type="ECO:0000313" key="1">
    <source>
        <dbReference type="EMBL" id="PSO05580.1"/>
    </source>
</evidence>
<gene>
    <name evidence="1" type="ORF">B9Q13_01545</name>
</gene>
<evidence type="ECO:0000313" key="2">
    <source>
        <dbReference type="Proteomes" id="UP000241886"/>
    </source>
</evidence>
<dbReference type="AlphaFoldDB" id="A0A2R6C3V6"/>
<proteinExistence type="predicted"/>
<comment type="caution">
    <text evidence="1">The sequence shown here is derived from an EMBL/GenBank/DDBJ whole genome shotgun (WGS) entry which is preliminary data.</text>
</comment>
<accession>A0A2R6C3V6</accession>
<organism evidence="1 2">
    <name type="scientific">Candidatus Marsarchaeota G2 archaeon ECH_B_SAG-G16</name>
    <dbReference type="NCBI Taxonomy" id="1978167"/>
    <lineage>
        <taxon>Archaea</taxon>
        <taxon>Candidatus Marsarchaeota</taxon>
        <taxon>Candidatus Marsarchaeota group 2</taxon>
    </lineage>
</organism>
<dbReference type="Proteomes" id="UP000241886">
    <property type="component" value="Unassembled WGS sequence"/>
</dbReference>
<dbReference type="EMBL" id="NEXO01000025">
    <property type="protein sequence ID" value="PSO05580.1"/>
    <property type="molecule type" value="Genomic_DNA"/>
</dbReference>
<reference evidence="1 2" key="1">
    <citation type="submission" date="2017-04" db="EMBL/GenBank/DDBJ databases">
        <title>Novel microbial lineages endemic to geothermal iron-oxide mats fill important gaps in the evolutionary history of Archaea.</title>
        <authorList>
            <person name="Jay Z.J."/>
            <person name="Beam J.P."/>
            <person name="Dlakic M."/>
            <person name="Rusch D.B."/>
            <person name="Kozubal M.A."/>
            <person name="Inskeep W.P."/>
        </authorList>
    </citation>
    <scope>NUCLEOTIDE SEQUENCE [LARGE SCALE GENOMIC DNA]</scope>
    <source>
        <strain evidence="1">ECH_B_SAG-G16</strain>
    </source>
</reference>
<sequence length="352" mass="38681">MIANSSQILYSGPIPLNDSFLLPAGSYSIYAQNLLYGFNASVFEIDTPSTLNLKLSPYTYGTLVDTKTHKIYPEPKDPAIVLRVVLGINQSDQLPSINSLPTFSIKPNVPLAPPCGYIWVLYKIVNLGWIPQLQGAVYSYYINSSYQIVNTPSVTQYSVVYSYVSTNGGPVSQSSAVANGTAVSTSLPTASHSSNLLNYDVYINAQWYDYIYKEYNTCIKHYTGNEKEVFEVHLMSSFYQKDSSATSTSDYSFSAFRNVVSQNLNSQTFYVTFSDMGTQATSFSVEATLAISASFTGREFTGSFNIAGYTSLNSQTQSTQVMYTLTAYGSCKGYMLYKAGWVLGFSKGPGCL</sequence>